<comment type="caution">
    <text evidence="2">The sequence shown here is derived from an EMBL/GenBank/DDBJ whole genome shotgun (WGS) entry which is preliminary data.</text>
</comment>
<evidence type="ECO:0000256" key="1">
    <source>
        <dbReference type="SAM" id="SignalP"/>
    </source>
</evidence>
<name>A0A2W5MPB7_9GAMM</name>
<reference evidence="2 3" key="1">
    <citation type="submission" date="2017-08" db="EMBL/GenBank/DDBJ databases">
        <title>Infants hospitalized years apart are colonized by the same room-sourced microbial strains.</title>
        <authorList>
            <person name="Brooks B."/>
            <person name="Olm M.R."/>
            <person name="Firek B.A."/>
            <person name="Baker R."/>
            <person name="Thomas B.C."/>
            <person name="Morowitz M.J."/>
            <person name="Banfield J.F."/>
        </authorList>
    </citation>
    <scope>NUCLEOTIDE SEQUENCE [LARGE SCALE GENOMIC DNA]</scope>
    <source>
        <strain evidence="2">S2_005_003_R2_42</strain>
    </source>
</reference>
<organism evidence="2 3">
    <name type="scientific">Rhodanobacter denitrificans</name>
    <dbReference type="NCBI Taxonomy" id="666685"/>
    <lineage>
        <taxon>Bacteria</taxon>
        <taxon>Pseudomonadati</taxon>
        <taxon>Pseudomonadota</taxon>
        <taxon>Gammaproteobacteria</taxon>
        <taxon>Lysobacterales</taxon>
        <taxon>Rhodanobacteraceae</taxon>
        <taxon>Rhodanobacter</taxon>
    </lineage>
</organism>
<gene>
    <name evidence="2" type="ORF">DI564_08850</name>
</gene>
<sequence>MKTVIATALATLMLATAAPAFARDDAHMLPLKDVIELGKAEGKLDGSVAFYLEGQKTPKVLQKMSSDVSNKKTNSAGKGVDRACQWAALSALIAFEQKAKQIGANAVIGMVSYYKKNTKTSPTDYECHDGAFVTGVTLKGSYAKVAE</sequence>
<feature type="chain" id="PRO_5015878097" evidence="1">
    <location>
        <begin position="23"/>
        <end position="147"/>
    </location>
</feature>
<dbReference type="Proteomes" id="UP000249046">
    <property type="component" value="Unassembled WGS sequence"/>
</dbReference>
<proteinExistence type="predicted"/>
<dbReference type="EMBL" id="QFPO01000006">
    <property type="protein sequence ID" value="PZQ15430.1"/>
    <property type="molecule type" value="Genomic_DNA"/>
</dbReference>
<evidence type="ECO:0000313" key="2">
    <source>
        <dbReference type="EMBL" id="PZQ15430.1"/>
    </source>
</evidence>
<accession>A0A2W5MPB7</accession>
<protein>
    <submittedName>
        <fullName evidence="2">Excinuclease ATPase subunit</fullName>
    </submittedName>
</protein>
<dbReference type="AlphaFoldDB" id="A0A2W5MPB7"/>
<feature type="signal peptide" evidence="1">
    <location>
        <begin position="1"/>
        <end position="22"/>
    </location>
</feature>
<evidence type="ECO:0000313" key="3">
    <source>
        <dbReference type="Proteomes" id="UP000249046"/>
    </source>
</evidence>
<keyword evidence="1" id="KW-0732">Signal</keyword>